<dbReference type="SUPFAM" id="SSF51316">
    <property type="entry name" value="Mss4-like"/>
    <property type="match status" value="1"/>
</dbReference>
<protein>
    <submittedName>
        <fullName evidence="6">Glutathione-dependent formaldehyde-activating, GFA</fullName>
    </submittedName>
</protein>
<sequence>MAKRRLHAHCLCGDIKIDAKVDRLRVSVCHCDTCRRWCGGPFMAIEGAGDVTIAGIDSLGVYASSEWGERGSCKRCGSALFFRTKDASHYGLSAMACTDIDDAELSEQIFIDSKPSWYDLANDTKKLTGMEFLAQFASDEG</sequence>
<dbReference type="Gene3D" id="3.90.1590.10">
    <property type="entry name" value="glutathione-dependent formaldehyde- activating enzyme (gfa)"/>
    <property type="match status" value="1"/>
</dbReference>
<dbReference type="Pfam" id="PF04828">
    <property type="entry name" value="GFA"/>
    <property type="match status" value="1"/>
</dbReference>
<dbReference type="InterPro" id="IPR011057">
    <property type="entry name" value="Mss4-like_sf"/>
</dbReference>
<dbReference type="PANTHER" id="PTHR33337:SF40">
    <property type="entry name" value="CENP-V_GFA DOMAIN-CONTAINING PROTEIN-RELATED"/>
    <property type="match status" value="1"/>
</dbReference>
<organism evidence="6">
    <name type="scientific">Fulvimarina pelagi</name>
    <dbReference type="NCBI Taxonomy" id="217511"/>
    <lineage>
        <taxon>Bacteria</taxon>
        <taxon>Pseudomonadati</taxon>
        <taxon>Pseudomonadota</taxon>
        <taxon>Alphaproteobacteria</taxon>
        <taxon>Hyphomicrobiales</taxon>
        <taxon>Aurantimonadaceae</taxon>
        <taxon>Fulvimarina</taxon>
    </lineage>
</organism>
<dbReference type="PROSITE" id="PS51891">
    <property type="entry name" value="CENP_V_GFA"/>
    <property type="match status" value="1"/>
</dbReference>
<keyword evidence="2" id="KW-0479">Metal-binding</keyword>
<dbReference type="PANTHER" id="PTHR33337">
    <property type="entry name" value="GFA DOMAIN-CONTAINING PROTEIN"/>
    <property type="match status" value="1"/>
</dbReference>
<dbReference type="AlphaFoldDB" id="A0A0P0ZA71"/>
<reference evidence="6" key="1">
    <citation type="journal article" date="2015" name="Proc. Natl. Acad. Sci. U.S.A.">
        <title>Bacterial clade with the ribosomal RNA operon on a small plasmid rather than the chromosome.</title>
        <authorList>
            <person name="Anda M."/>
            <person name="Ohtsubo Y."/>
            <person name="Okubo T."/>
            <person name="Sugawara M."/>
            <person name="Nagata Y."/>
            <person name="Tsuda M."/>
            <person name="Minamisawa K."/>
            <person name="Mitsui H."/>
        </authorList>
    </citation>
    <scope>NUCLEOTIDE SEQUENCE</scope>
    <source>
        <strain evidence="6">DSM 15513</strain>
    </source>
</reference>
<proteinExistence type="inferred from homology"/>
<name>A0A0P0ZA71_9HYPH</name>
<dbReference type="GO" id="GO:0046872">
    <property type="term" value="F:metal ion binding"/>
    <property type="evidence" value="ECO:0007669"/>
    <property type="project" value="UniProtKB-KW"/>
</dbReference>
<dbReference type="EMBL" id="LC066397">
    <property type="protein sequence ID" value="BAT31415.1"/>
    <property type="molecule type" value="Genomic_DNA"/>
</dbReference>
<accession>A0A0P0ZA71</accession>
<evidence type="ECO:0000259" key="5">
    <source>
        <dbReference type="PROSITE" id="PS51891"/>
    </source>
</evidence>
<evidence type="ECO:0000256" key="4">
    <source>
        <dbReference type="ARBA" id="ARBA00023239"/>
    </source>
</evidence>
<evidence type="ECO:0000256" key="2">
    <source>
        <dbReference type="ARBA" id="ARBA00022723"/>
    </source>
</evidence>
<dbReference type="OrthoDB" id="9807246at2"/>
<evidence type="ECO:0000256" key="1">
    <source>
        <dbReference type="ARBA" id="ARBA00005495"/>
    </source>
</evidence>
<dbReference type="GO" id="GO:0016846">
    <property type="term" value="F:carbon-sulfur lyase activity"/>
    <property type="evidence" value="ECO:0007669"/>
    <property type="project" value="InterPro"/>
</dbReference>
<dbReference type="InterPro" id="IPR006913">
    <property type="entry name" value="CENP-V/GFA"/>
</dbReference>
<feature type="domain" description="CENP-V/GFA" evidence="5">
    <location>
        <begin position="6"/>
        <end position="119"/>
    </location>
</feature>
<dbReference type="RefSeq" id="WP_040488877.1">
    <property type="nucleotide sequence ID" value="NZ_BBWO01000005.1"/>
</dbReference>
<evidence type="ECO:0000256" key="3">
    <source>
        <dbReference type="ARBA" id="ARBA00022833"/>
    </source>
</evidence>
<evidence type="ECO:0000313" key="6">
    <source>
        <dbReference type="EMBL" id="BAT31415.1"/>
    </source>
</evidence>
<keyword evidence="4" id="KW-0456">Lyase</keyword>
<comment type="similarity">
    <text evidence="1">Belongs to the Gfa family.</text>
</comment>
<keyword evidence="3" id="KW-0862">Zinc</keyword>